<feature type="repeat" description="TPR" evidence="1">
    <location>
        <begin position="303"/>
        <end position="336"/>
    </location>
</feature>
<name>A0A152A4I8_TIELA</name>
<dbReference type="PROSITE" id="PS50293">
    <property type="entry name" value="TPR_REGION"/>
    <property type="match status" value="1"/>
</dbReference>
<evidence type="ECO:0000256" key="2">
    <source>
        <dbReference type="SAM" id="MobiDB-lite"/>
    </source>
</evidence>
<dbReference type="SMART" id="SM00028">
    <property type="entry name" value="TPR"/>
    <property type="match status" value="9"/>
</dbReference>
<dbReference type="Gene3D" id="1.10.3290.20">
    <property type="match status" value="1"/>
</dbReference>
<keyword evidence="4" id="KW-1185">Reference proteome</keyword>
<dbReference type="GO" id="GO:0045892">
    <property type="term" value="P:negative regulation of DNA-templated transcription"/>
    <property type="evidence" value="ECO:0007669"/>
    <property type="project" value="InterPro"/>
</dbReference>
<gene>
    <name evidence="3" type="ORF">DLAC_02238</name>
</gene>
<accession>A0A152A4I8</accession>
<dbReference type="SUPFAM" id="SSF48452">
    <property type="entry name" value="TPR-like"/>
    <property type="match status" value="1"/>
</dbReference>
<protein>
    <submittedName>
        <fullName evidence="3">Tetratricopeptide-like helical domain-containing protein (TPR)</fullName>
    </submittedName>
</protein>
<organism evidence="3 4">
    <name type="scientific">Tieghemostelium lacteum</name>
    <name type="common">Slime mold</name>
    <name type="synonym">Dictyostelium lacteum</name>
    <dbReference type="NCBI Taxonomy" id="361077"/>
    <lineage>
        <taxon>Eukaryota</taxon>
        <taxon>Amoebozoa</taxon>
        <taxon>Evosea</taxon>
        <taxon>Eumycetozoa</taxon>
        <taxon>Dictyostelia</taxon>
        <taxon>Dictyosteliales</taxon>
        <taxon>Raperosteliaceae</taxon>
        <taxon>Tieghemostelium</taxon>
    </lineage>
</organism>
<dbReference type="STRING" id="361077.A0A152A4I8"/>
<feature type="repeat" description="TPR" evidence="1">
    <location>
        <begin position="232"/>
        <end position="265"/>
    </location>
</feature>
<dbReference type="PROSITE" id="PS50005">
    <property type="entry name" value="TPR"/>
    <property type="match status" value="4"/>
</dbReference>
<dbReference type="PANTHER" id="PTHR44749">
    <property type="entry name" value="SUPPRESSOR OF RPS4-RLD 1"/>
    <property type="match status" value="1"/>
</dbReference>
<evidence type="ECO:0000313" key="4">
    <source>
        <dbReference type="Proteomes" id="UP000076078"/>
    </source>
</evidence>
<dbReference type="InParanoid" id="A0A152A4I8"/>
<dbReference type="InterPro" id="IPR011990">
    <property type="entry name" value="TPR-like_helical_dom_sf"/>
</dbReference>
<dbReference type="SUPFAM" id="SSF81901">
    <property type="entry name" value="HCP-like"/>
    <property type="match status" value="1"/>
</dbReference>
<feature type="region of interest" description="Disordered" evidence="2">
    <location>
        <begin position="151"/>
        <end position="171"/>
    </location>
</feature>
<reference evidence="3 4" key="1">
    <citation type="submission" date="2015-12" db="EMBL/GenBank/DDBJ databases">
        <title>Dictyostelia acquired genes for synthesis and detection of signals that induce cell-type specialization by lateral gene transfer from prokaryotes.</title>
        <authorList>
            <person name="Gloeckner G."/>
            <person name="Schaap P."/>
        </authorList>
    </citation>
    <scope>NUCLEOTIDE SEQUENCE [LARGE SCALE GENOMIC DNA]</scope>
    <source>
        <strain evidence="3 4">TK</strain>
    </source>
</reference>
<proteinExistence type="predicted"/>
<feature type="repeat" description="TPR" evidence="1">
    <location>
        <begin position="405"/>
        <end position="438"/>
    </location>
</feature>
<keyword evidence="1" id="KW-0802">TPR repeat</keyword>
<dbReference type="OMA" id="KEMALYT"/>
<dbReference type="Pfam" id="PF13432">
    <property type="entry name" value="TPR_16"/>
    <property type="match status" value="2"/>
</dbReference>
<dbReference type="InterPro" id="IPR044650">
    <property type="entry name" value="SRFR1-like"/>
</dbReference>
<dbReference type="OrthoDB" id="1926212at2759"/>
<dbReference type="EMBL" id="LODT01000011">
    <property type="protein sequence ID" value="KYR01134.1"/>
    <property type="molecule type" value="Genomic_DNA"/>
</dbReference>
<dbReference type="PANTHER" id="PTHR44749:SF1">
    <property type="entry name" value="TETRATRICOPEPTIDE-LIKE HELICAL DOMAIN-CONTAINING PROTEIN"/>
    <property type="match status" value="1"/>
</dbReference>
<dbReference type="AlphaFoldDB" id="A0A152A4I8"/>
<comment type="caution">
    <text evidence="3">The sequence shown here is derived from an EMBL/GenBank/DDBJ whole genome shotgun (WGS) entry which is preliminary data.</text>
</comment>
<dbReference type="Gene3D" id="1.25.40.10">
    <property type="entry name" value="Tetratricopeptide repeat domain"/>
    <property type="match status" value="4"/>
</dbReference>
<evidence type="ECO:0000256" key="1">
    <source>
        <dbReference type="PROSITE-ProRule" id="PRU00339"/>
    </source>
</evidence>
<dbReference type="InterPro" id="IPR019734">
    <property type="entry name" value="TPR_rpt"/>
</dbReference>
<dbReference type="Proteomes" id="UP000076078">
    <property type="component" value="Unassembled WGS sequence"/>
</dbReference>
<dbReference type="Pfam" id="PF13181">
    <property type="entry name" value="TPR_8"/>
    <property type="match status" value="1"/>
</dbReference>
<feature type="repeat" description="TPR" evidence="1">
    <location>
        <begin position="371"/>
        <end position="404"/>
    </location>
</feature>
<evidence type="ECO:0000313" key="3">
    <source>
        <dbReference type="EMBL" id="KYR01134.1"/>
    </source>
</evidence>
<feature type="compositionally biased region" description="Low complexity" evidence="2">
    <location>
        <begin position="151"/>
        <end position="164"/>
    </location>
</feature>
<sequence>MNHIILQYNCVLAFKNQKYEESLKYLDQLITFNENDVIALCNRATCNFKLGLYRQSISDCDRVLELEPFNSIAIMRKLKSIKHLKDYHQDYLELKKSVSDLWGYFNVKLYDNTIMDMSSDSDDEEEDSIKSQYSKSDKKVSISLSNSSSSVPIPLQQSLGQQSQVHQTSENESIMSLKKSSSFDELNQLLEQLSTDSLAIEINKGNMLVNSGNIVEAFGIFSDLIESHPLIPSAYLGRGTCNAFLGNLDDAIQDFNRSIELDNTCADAYKRRGQSKVAKQLEKEALEDFNQAVVFDKSPNKDYDILYQRGLLHFQMHNYERAERDFKRVVEMQPLHKLAWNRIGLCLNAKGRPIDALVAFQRSIDIDPLFEASYTNVGQCWKDIGNYQESLKSFSKAIEIAPGYANALHLRGLLFFNSGKLELAIQDWSKCIEQDQKEGQMKPEVKQLRAIALYTCGKFSKSLKDYQEILEWNSDHYSFYQRELAMFTRYHLDRSIKEFNIDQSVDCYLKTYQCQRFPPSSLMEESGYRVYKDELMDQKIEDIENDVVFNRESDILKVAVEFGSMLQYQCSGFLPNYRQKLQCGLAIIEMAQTLREFWKSGGVMEVDGRSSSGQTTPHQFQWRDLYDIGVKWRQLSEPNDPVWWIDLLSPKQFQEGFGSHTPMITGQCQVVRYYPMFERSFELMKKLIPNTHPSYQDVQKARNCREMHSIMKDFFVVIPCYSMFNSSKVMEGTRLTLQYVQPEGYEFAIRTPGTPQRWEEYSEEMTLIFNQLTQVIQQSDHFNSTNNNKKLDDKSLDRISELILSLTYYWYNFMPLSRGSAAIGLTTMLALFLSVDIRISSPIPKDIQPDWEGILRQTPESFLSVIKPWVFPSRVTYSLDCENLPSISNEFNTIRKIIQILNKVSL</sequence>